<keyword evidence="5" id="KW-0735">Signal-anchor</keyword>
<evidence type="ECO:0000256" key="9">
    <source>
        <dbReference type="ARBA" id="ARBA00023157"/>
    </source>
</evidence>
<accession>A0A7J8CYD6</accession>
<feature type="compositionally biased region" description="Polar residues" evidence="15">
    <location>
        <begin position="123"/>
        <end position="132"/>
    </location>
</feature>
<dbReference type="FunCoup" id="A0A7J8CYD6">
    <property type="interactions" value="51"/>
</dbReference>
<keyword evidence="6" id="KW-1133">Transmembrane helix</keyword>
<comment type="caution">
    <text evidence="17">The sequence shown here is derived from an EMBL/GenBank/DDBJ whole genome shotgun (WGS) entry which is preliminary data.</text>
</comment>
<evidence type="ECO:0000256" key="14">
    <source>
        <dbReference type="RuleBase" id="RU361155"/>
    </source>
</evidence>
<dbReference type="AlphaFoldDB" id="A0A7J8CYD6"/>
<evidence type="ECO:0000256" key="15">
    <source>
        <dbReference type="SAM" id="MobiDB-lite"/>
    </source>
</evidence>
<sequence>MGQRLSGIRSCLHVPSRFLPQPQAPPPPVRRKIALLFAMLCIWLYMFLYSCAGSCAAAPGLLLLGSGSRAVHDPPALSTGPDGAFPRLPFQAAPATQLAAGKEKADGAVSQEEQSPEAPDSPSPISSFVTGSGSKQLPQAIIIGVKKGGTRALLEFLRVHPDVRAVGAEPHFFDRSYDKGLAWYRDLMPRTLDGQITMEKTPSYFVTREAPARISAMSKDTKLIVVVRDPVTRAISDYTQTLSKRPDIPTFESLTFKNRTAGLIDTSWSAIQIGIYAKHLEHWLRHFPIGQMLFVSGERLISDPAGELGRVQDFLGLKRIITDKHFYFNKTKGFPCLKKAEGSSKPHCLGKTKGRTHPEIDREVVQRLRDFYRPFNLKFYQMTGHDFGWD</sequence>
<dbReference type="Proteomes" id="UP000550707">
    <property type="component" value="Unassembled WGS sequence"/>
</dbReference>
<evidence type="ECO:0000256" key="6">
    <source>
        <dbReference type="ARBA" id="ARBA00022989"/>
    </source>
</evidence>
<keyword evidence="7" id="KW-0333">Golgi apparatus</keyword>
<dbReference type="GO" id="GO:0008467">
    <property type="term" value="F:[heparan sulfate]-glucosamine 3-sulfotransferase activity"/>
    <property type="evidence" value="ECO:0007669"/>
    <property type="project" value="TreeGrafter"/>
</dbReference>
<evidence type="ECO:0000256" key="4">
    <source>
        <dbReference type="ARBA" id="ARBA00022692"/>
    </source>
</evidence>
<keyword evidence="9 13" id="KW-1015">Disulfide bond</keyword>
<reference evidence="17 18" key="1">
    <citation type="journal article" date="2020" name="Nature">
        <title>Six reference-quality genomes reveal evolution of bat adaptations.</title>
        <authorList>
            <person name="Jebb D."/>
            <person name="Huang Z."/>
            <person name="Pippel M."/>
            <person name="Hughes G.M."/>
            <person name="Lavrichenko K."/>
            <person name="Devanna P."/>
            <person name="Winkler S."/>
            <person name="Jermiin L.S."/>
            <person name="Skirmuntt E.C."/>
            <person name="Katzourakis A."/>
            <person name="Burkitt-Gray L."/>
            <person name="Ray D.A."/>
            <person name="Sullivan K.A.M."/>
            <person name="Roscito J.G."/>
            <person name="Kirilenko B.M."/>
            <person name="Davalos L.M."/>
            <person name="Corthals A.P."/>
            <person name="Power M.L."/>
            <person name="Jones G."/>
            <person name="Ransome R.D."/>
            <person name="Dechmann D.K.N."/>
            <person name="Locatelli A.G."/>
            <person name="Puechmaille S.J."/>
            <person name="Fedrigo O."/>
            <person name="Jarvis E.D."/>
            <person name="Hiller M."/>
            <person name="Vernes S.C."/>
            <person name="Myers E.W."/>
            <person name="Teeling E.C."/>
        </authorList>
    </citation>
    <scope>NUCLEOTIDE SEQUENCE [LARGE SCALE GENOMIC DNA]</scope>
    <source>
        <strain evidence="17">MMolMol1</strain>
        <tissue evidence="17">Muscle</tissue>
    </source>
</reference>
<feature type="binding site" evidence="12">
    <location>
        <begin position="353"/>
        <end position="357"/>
    </location>
    <ligand>
        <name>3'-phosphoadenylyl sulfate</name>
        <dbReference type="ChEBI" id="CHEBI:58339"/>
    </ligand>
</feature>
<comment type="subcellular location">
    <subcellularLocation>
        <location evidence="1">Golgi apparatus membrane</location>
        <topology evidence="1">Single-pass type II membrane protein</topology>
    </subcellularLocation>
</comment>
<evidence type="ECO:0000313" key="17">
    <source>
        <dbReference type="EMBL" id="KAF6415903.1"/>
    </source>
</evidence>
<evidence type="ECO:0000256" key="2">
    <source>
        <dbReference type="ARBA" id="ARBA00005771"/>
    </source>
</evidence>
<evidence type="ECO:0000256" key="7">
    <source>
        <dbReference type="ARBA" id="ARBA00023034"/>
    </source>
</evidence>
<evidence type="ECO:0000259" key="16">
    <source>
        <dbReference type="Pfam" id="PF00685"/>
    </source>
</evidence>
<protein>
    <recommendedName>
        <fullName evidence="14">Sulfotransferase</fullName>
        <ecNumber evidence="14">2.8.2.-</ecNumber>
    </recommendedName>
</protein>
<organism evidence="17 18">
    <name type="scientific">Molossus molossus</name>
    <name type="common">Pallas' mastiff bat</name>
    <name type="synonym">Vespertilio molossus</name>
    <dbReference type="NCBI Taxonomy" id="27622"/>
    <lineage>
        <taxon>Eukaryota</taxon>
        <taxon>Metazoa</taxon>
        <taxon>Chordata</taxon>
        <taxon>Craniata</taxon>
        <taxon>Vertebrata</taxon>
        <taxon>Euteleostomi</taxon>
        <taxon>Mammalia</taxon>
        <taxon>Eutheria</taxon>
        <taxon>Laurasiatheria</taxon>
        <taxon>Chiroptera</taxon>
        <taxon>Yangochiroptera</taxon>
        <taxon>Molossidae</taxon>
        <taxon>Molossus</taxon>
    </lineage>
</organism>
<feature type="binding site" evidence="12">
    <location>
        <begin position="147"/>
        <end position="151"/>
    </location>
    <ligand>
        <name>3'-phosphoadenylyl sulfate</name>
        <dbReference type="ChEBI" id="CHEBI:58339"/>
    </ligand>
</feature>
<evidence type="ECO:0000313" key="18">
    <source>
        <dbReference type="Proteomes" id="UP000550707"/>
    </source>
</evidence>
<evidence type="ECO:0000256" key="12">
    <source>
        <dbReference type="PIRSR" id="PIRSR637359-2"/>
    </source>
</evidence>
<keyword evidence="8" id="KW-0472">Membrane</keyword>
<evidence type="ECO:0000256" key="11">
    <source>
        <dbReference type="PIRSR" id="PIRSR637359-1"/>
    </source>
</evidence>
<dbReference type="InterPro" id="IPR037359">
    <property type="entry name" value="NST/OST"/>
</dbReference>
<dbReference type="PANTHER" id="PTHR10605">
    <property type="entry name" value="HEPARAN SULFATE SULFOTRANSFERASE"/>
    <property type="match status" value="1"/>
</dbReference>
<dbReference type="InterPro" id="IPR000863">
    <property type="entry name" value="Sulfotransferase_dom"/>
</dbReference>
<feature type="active site" description="For sulfotransferase activity" evidence="11">
    <location>
        <position position="147"/>
    </location>
</feature>
<dbReference type="InterPro" id="IPR027417">
    <property type="entry name" value="P-loop_NTPase"/>
</dbReference>
<comment type="similarity">
    <text evidence="2 14">Belongs to the sulfotransferase 1 family.</text>
</comment>
<dbReference type="FunFam" id="3.40.50.300:FF:000194">
    <property type="entry name" value="Sulfotransferase"/>
    <property type="match status" value="1"/>
</dbReference>
<feature type="region of interest" description="Disordered" evidence="15">
    <location>
        <begin position="101"/>
        <end position="132"/>
    </location>
</feature>
<keyword evidence="4" id="KW-0812">Transmembrane</keyword>
<evidence type="ECO:0000256" key="10">
    <source>
        <dbReference type="ARBA" id="ARBA00023180"/>
    </source>
</evidence>
<gene>
    <name evidence="17" type="ORF">HJG59_006470</name>
</gene>
<dbReference type="EC" id="2.8.2.-" evidence="14"/>
<proteinExistence type="inferred from homology"/>
<keyword evidence="10" id="KW-0325">Glycoprotein</keyword>
<evidence type="ECO:0000256" key="8">
    <source>
        <dbReference type="ARBA" id="ARBA00023136"/>
    </source>
</evidence>
<evidence type="ECO:0000256" key="1">
    <source>
        <dbReference type="ARBA" id="ARBA00004323"/>
    </source>
</evidence>
<dbReference type="GO" id="GO:0000139">
    <property type="term" value="C:Golgi membrane"/>
    <property type="evidence" value="ECO:0007669"/>
    <property type="project" value="UniProtKB-SubCell"/>
</dbReference>
<dbReference type="OrthoDB" id="411451at2759"/>
<dbReference type="SUPFAM" id="SSF52540">
    <property type="entry name" value="P-loop containing nucleoside triphosphate hydrolases"/>
    <property type="match status" value="1"/>
</dbReference>
<dbReference type="Gene3D" id="3.40.50.300">
    <property type="entry name" value="P-loop containing nucleotide triphosphate hydrolases"/>
    <property type="match status" value="1"/>
</dbReference>
<dbReference type="PANTHER" id="PTHR10605:SF7">
    <property type="entry name" value="HEPARAN SULFATE GLUCOSAMINE 3-O-SULFOTRANSFERASE 3B1"/>
    <property type="match status" value="1"/>
</dbReference>
<keyword evidence="18" id="KW-1185">Reference proteome</keyword>
<evidence type="ECO:0000256" key="5">
    <source>
        <dbReference type="ARBA" id="ARBA00022968"/>
    </source>
</evidence>
<feature type="binding site" evidence="12">
    <location>
        <position position="236"/>
    </location>
    <ligand>
        <name>3'-phosphoadenylyl sulfate</name>
        <dbReference type="ChEBI" id="CHEBI:58339"/>
    </ligand>
</feature>
<dbReference type="EMBL" id="JACASF010000019">
    <property type="protein sequence ID" value="KAF6415903.1"/>
    <property type="molecule type" value="Genomic_DNA"/>
</dbReference>
<feature type="domain" description="Sulfotransferase" evidence="16">
    <location>
        <begin position="138"/>
        <end position="373"/>
    </location>
</feature>
<evidence type="ECO:0000256" key="13">
    <source>
        <dbReference type="PIRSR" id="PIRSR637359-3"/>
    </source>
</evidence>
<dbReference type="Pfam" id="PF00685">
    <property type="entry name" value="Sulfotransfer_1"/>
    <property type="match status" value="1"/>
</dbReference>
<evidence type="ECO:0000256" key="3">
    <source>
        <dbReference type="ARBA" id="ARBA00022679"/>
    </source>
</evidence>
<feature type="disulfide bond" evidence="13">
    <location>
        <begin position="336"/>
        <end position="348"/>
    </location>
</feature>
<name>A0A7J8CYD6_MOLMO</name>
<dbReference type="InParanoid" id="A0A7J8CYD6"/>
<keyword evidence="3 14" id="KW-0808">Transferase</keyword>
<feature type="binding site" evidence="12">
    <location>
        <position position="228"/>
    </location>
    <ligand>
        <name>3'-phosphoadenylyl sulfate</name>
        <dbReference type="ChEBI" id="CHEBI:58339"/>
    </ligand>
</feature>